<keyword evidence="3 5" id="KW-0863">Zinc-finger</keyword>
<evidence type="ECO:0000256" key="5">
    <source>
        <dbReference type="PROSITE-ProRule" id="PRU00042"/>
    </source>
</evidence>
<accession>A0ABR3GZU1</accession>
<sequence length="331" mass="38969">MRQNVLEVLLKSTVLPFRWLKSSFRCFYCYDVFQEPKDLKAHQIIHTSDDDKLKAMKNYWEPAVYVDVSNLACKLCPAIITDFYKLIDHLIEVHNMHFNKDIGICMNPFRLNHISVQCVQCDRECRTFGHLLVHTNKEHKGCTQVLCEFCGQHFKSNTHLRDHMNKIHSNRSVLCPLCGEEIHSANRMRTHMQNVHNKRYKCGACPELFDTHYKRSRHMMLVHKTREEVKCQHCPRSFVFRSTMMRHVRETHLQERNAICGVCGWRAFGAGRLQRHMMKHSNERNFKCPACEKAFKTKKTMKQHYTNIHEKGARVHDLMPGVPDPLVPNSI</sequence>
<reference evidence="7 8" key="1">
    <citation type="submission" date="2024-06" db="EMBL/GenBank/DDBJ databases">
        <title>A chromosome-level genome assembly of beet webworm, Loxostege sticticalis.</title>
        <authorList>
            <person name="Zhang Y."/>
        </authorList>
    </citation>
    <scope>NUCLEOTIDE SEQUENCE [LARGE SCALE GENOMIC DNA]</scope>
    <source>
        <strain evidence="7">AQ026</strain>
        <tissue evidence="7">Whole body</tissue>
    </source>
</reference>
<evidence type="ECO:0000256" key="2">
    <source>
        <dbReference type="ARBA" id="ARBA00022737"/>
    </source>
</evidence>
<evidence type="ECO:0000256" key="1">
    <source>
        <dbReference type="ARBA" id="ARBA00022723"/>
    </source>
</evidence>
<organism evidence="7 8">
    <name type="scientific">Loxostege sticticalis</name>
    <name type="common">Beet webworm moth</name>
    <dbReference type="NCBI Taxonomy" id="481309"/>
    <lineage>
        <taxon>Eukaryota</taxon>
        <taxon>Metazoa</taxon>
        <taxon>Ecdysozoa</taxon>
        <taxon>Arthropoda</taxon>
        <taxon>Hexapoda</taxon>
        <taxon>Insecta</taxon>
        <taxon>Pterygota</taxon>
        <taxon>Neoptera</taxon>
        <taxon>Endopterygota</taxon>
        <taxon>Lepidoptera</taxon>
        <taxon>Glossata</taxon>
        <taxon>Ditrysia</taxon>
        <taxon>Pyraloidea</taxon>
        <taxon>Crambidae</taxon>
        <taxon>Pyraustinae</taxon>
        <taxon>Loxostege</taxon>
    </lineage>
</organism>
<evidence type="ECO:0000313" key="7">
    <source>
        <dbReference type="EMBL" id="KAL0853010.1"/>
    </source>
</evidence>
<keyword evidence="8" id="KW-1185">Reference proteome</keyword>
<feature type="domain" description="C2H2-type" evidence="6">
    <location>
        <begin position="200"/>
        <end position="228"/>
    </location>
</feature>
<dbReference type="PROSITE" id="PS00028">
    <property type="entry name" value="ZINC_FINGER_C2H2_1"/>
    <property type="match status" value="6"/>
</dbReference>
<protein>
    <recommendedName>
        <fullName evidence="6">C2H2-type domain-containing protein</fullName>
    </recommendedName>
</protein>
<evidence type="ECO:0000256" key="3">
    <source>
        <dbReference type="ARBA" id="ARBA00022771"/>
    </source>
</evidence>
<dbReference type="Proteomes" id="UP001549920">
    <property type="component" value="Unassembled WGS sequence"/>
</dbReference>
<feature type="domain" description="C2H2-type" evidence="6">
    <location>
        <begin position="286"/>
        <end position="309"/>
    </location>
</feature>
<gene>
    <name evidence="7" type="ORF">ABMA27_012791</name>
</gene>
<dbReference type="PROSITE" id="PS50157">
    <property type="entry name" value="ZINC_FINGER_C2H2_2"/>
    <property type="match status" value="5"/>
</dbReference>
<feature type="domain" description="C2H2-type" evidence="6">
    <location>
        <begin position="229"/>
        <end position="257"/>
    </location>
</feature>
<dbReference type="SUPFAM" id="SSF57667">
    <property type="entry name" value="beta-beta-alpha zinc fingers"/>
    <property type="match status" value="3"/>
</dbReference>
<dbReference type="Gene3D" id="3.30.160.60">
    <property type="entry name" value="Classic Zinc Finger"/>
    <property type="match status" value="5"/>
</dbReference>
<comment type="caution">
    <text evidence="7">The sequence shown here is derived from an EMBL/GenBank/DDBJ whole genome shotgun (WGS) entry which is preliminary data.</text>
</comment>
<keyword evidence="4" id="KW-0862">Zinc</keyword>
<dbReference type="InterPro" id="IPR013087">
    <property type="entry name" value="Znf_C2H2_type"/>
</dbReference>
<keyword evidence="2" id="KW-0677">Repeat</keyword>
<feature type="domain" description="C2H2-type" evidence="6">
    <location>
        <begin position="24"/>
        <end position="51"/>
    </location>
</feature>
<dbReference type="InterPro" id="IPR036236">
    <property type="entry name" value="Znf_C2H2_sf"/>
</dbReference>
<evidence type="ECO:0000259" key="6">
    <source>
        <dbReference type="PROSITE" id="PS50157"/>
    </source>
</evidence>
<proteinExistence type="predicted"/>
<name>A0ABR3GZU1_LOXSC</name>
<dbReference type="EMBL" id="JBEUOH010000031">
    <property type="protein sequence ID" value="KAL0853010.1"/>
    <property type="molecule type" value="Genomic_DNA"/>
</dbReference>
<dbReference type="PANTHER" id="PTHR24379:SF121">
    <property type="entry name" value="C2H2-TYPE DOMAIN-CONTAINING PROTEIN"/>
    <property type="match status" value="1"/>
</dbReference>
<dbReference type="SMART" id="SM00355">
    <property type="entry name" value="ZnF_C2H2"/>
    <property type="match status" value="9"/>
</dbReference>
<dbReference type="PANTHER" id="PTHR24379">
    <property type="entry name" value="KRAB AND ZINC FINGER DOMAIN-CONTAINING"/>
    <property type="match status" value="1"/>
</dbReference>
<keyword evidence="1" id="KW-0479">Metal-binding</keyword>
<evidence type="ECO:0000313" key="8">
    <source>
        <dbReference type="Proteomes" id="UP001549920"/>
    </source>
</evidence>
<dbReference type="Pfam" id="PF00096">
    <property type="entry name" value="zf-C2H2"/>
    <property type="match status" value="3"/>
</dbReference>
<evidence type="ECO:0000256" key="4">
    <source>
        <dbReference type="ARBA" id="ARBA00022833"/>
    </source>
</evidence>
<feature type="domain" description="C2H2-type" evidence="6">
    <location>
        <begin position="145"/>
        <end position="173"/>
    </location>
</feature>